<evidence type="ECO:0000313" key="1">
    <source>
        <dbReference type="EMBL" id="JAD50893.1"/>
    </source>
</evidence>
<sequence length="14" mass="1609">MFCAESFLGVGVWY</sequence>
<organism evidence="1">
    <name type="scientific">Arundo donax</name>
    <name type="common">Giant reed</name>
    <name type="synonym">Donax arundinaceus</name>
    <dbReference type="NCBI Taxonomy" id="35708"/>
    <lineage>
        <taxon>Eukaryota</taxon>
        <taxon>Viridiplantae</taxon>
        <taxon>Streptophyta</taxon>
        <taxon>Embryophyta</taxon>
        <taxon>Tracheophyta</taxon>
        <taxon>Spermatophyta</taxon>
        <taxon>Magnoliopsida</taxon>
        <taxon>Liliopsida</taxon>
        <taxon>Poales</taxon>
        <taxon>Poaceae</taxon>
        <taxon>PACMAD clade</taxon>
        <taxon>Arundinoideae</taxon>
        <taxon>Arundineae</taxon>
        <taxon>Arundo</taxon>
    </lineage>
</organism>
<name>A0A0A9ALX6_ARUDO</name>
<reference evidence="1" key="1">
    <citation type="submission" date="2014-09" db="EMBL/GenBank/DDBJ databases">
        <authorList>
            <person name="Magalhaes I.L.F."/>
            <person name="Oliveira U."/>
            <person name="Santos F.R."/>
            <person name="Vidigal T.H.D.A."/>
            <person name="Brescovit A.D."/>
            <person name="Santos A.J."/>
        </authorList>
    </citation>
    <scope>NUCLEOTIDE SEQUENCE</scope>
    <source>
        <tissue evidence="1">Shoot tissue taken approximately 20 cm above the soil surface</tissue>
    </source>
</reference>
<protein>
    <submittedName>
        <fullName evidence="1">Uncharacterized protein</fullName>
    </submittedName>
</protein>
<dbReference type="EMBL" id="GBRH01247002">
    <property type="protein sequence ID" value="JAD50893.1"/>
    <property type="molecule type" value="Transcribed_RNA"/>
</dbReference>
<accession>A0A0A9ALX6</accession>
<proteinExistence type="predicted"/>
<reference evidence="1" key="2">
    <citation type="journal article" date="2015" name="Data Brief">
        <title>Shoot transcriptome of the giant reed, Arundo donax.</title>
        <authorList>
            <person name="Barrero R.A."/>
            <person name="Guerrero F.D."/>
            <person name="Moolhuijzen P."/>
            <person name="Goolsby J.A."/>
            <person name="Tidwell J."/>
            <person name="Bellgard S.E."/>
            <person name="Bellgard M.I."/>
        </authorList>
    </citation>
    <scope>NUCLEOTIDE SEQUENCE</scope>
    <source>
        <tissue evidence="1">Shoot tissue taken approximately 20 cm above the soil surface</tissue>
    </source>
</reference>